<evidence type="ECO:0000313" key="4">
    <source>
        <dbReference type="EMBL" id="QOD44572.1"/>
    </source>
</evidence>
<dbReference type="EMBL" id="CP061274">
    <property type="protein sequence ID" value="QOD44572.1"/>
    <property type="molecule type" value="Genomic_DNA"/>
</dbReference>
<evidence type="ECO:0000259" key="3">
    <source>
        <dbReference type="PROSITE" id="PS50943"/>
    </source>
</evidence>
<dbReference type="CDD" id="cd00093">
    <property type="entry name" value="HTH_XRE"/>
    <property type="match status" value="1"/>
</dbReference>
<gene>
    <name evidence="4" type="ORF">H9X71_04350</name>
</gene>
<dbReference type="KEGG" id="czh:H9X71_04350"/>
<keyword evidence="5" id="KW-1185">Reference proteome</keyword>
<dbReference type="AlphaFoldDB" id="A0A7L7Z4J2"/>
<dbReference type="SMART" id="SM00530">
    <property type="entry name" value="HTH_XRE"/>
    <property type="match status" value="1"/>
</dbReference>
<sequence>MDGTRVQRLRREHGYTQERLAEASGITVRTVQRIEAGNDASLETQALIARALGVDVGELRAPAAAAHPAAEDPTTRAADLAPPRHDADETARQQERRDAVRDGARSLYAGLGVIVTLAVVLAIAADALPNPAIAIVPAYWAGGYLLANAAYLLLLGPRLDRAHPLSRDRDPHGSRDRLG</sequence>
<dbReference type="Proteomes" id="UP000516660">
    <property type="component" value="Chromosome"/>
</dbReference>
<feature type="region of interest" description="Disordered" evidence="1">
    <location>
        <begin position="63"/>
        <end position="98"/>
    </location>
</feature>
<feature type="domain" description="HTH cro/C1-type" evidence="3">
    <location>
        <begin position="6"/>
        <end position="59"/>
    </location>
</feature>
<dbReference type="RefSeq" id="WP_191148490.1">
    <property type="nucleotide sequence ID" value="NZ_CP061274.1"/>
</dbReference>
<proteinExistence type="predicted"/>
<dbReference type="GO" id="GO:0003677">
    <property type="term" value="F:DNA binding"/>
    <property type="evidence" value="ECO:0007669"/>
    <property type="project" value="InterPro"/>
</dbReference>
<organism evidence="4 5">
    <name type="scientific">Clavibacter zhangzhiyongii</name>
    <dbReference type="NCBI Taxonomy" id="2768071"/>
    <lineage>
        <taxon>Bacteria</taxon>
        <taxon>Bacillati</taxon>
        <taxon>Actinomycetota</taxon>
        <taxon>Actinomycetes</taxon>
        <taxon>Micrococcales</taxon>
        <taxon>Microbacteriaceae</taxon>
        <taxon>Clavibacter</taxon>
    </lineage>
</organism>
<evidence type="ECO:0000256" key="2">
    <source>
        <dbReference type="SAM" id="Phobius"/>
    </source>
</evidence>
<keyword evidence="2" id="KW-1133">Transmembrane helix</keyword>
<dbReference type="InterPro" id="IPR001387">
    <property type="entry name" value="Cro/C1-type_HTH"/>
</dbReference>
<dbReference type="PROSITE" id="PS50943">
    <property type="entry name" value="HTH_CROC1"/>
    <property type="match status" value="1"/>
</dbReference>
<evidence type="ECO:0000256" key="1">
    <source>
        <dbReference type="SAM" id="MobiDB-lite"/>
    </source>
</evidence>
<keyword evidence="2" id="KW-0812">Transmembrane</keyword>
<keyword evidence="2" id="KW-0472">Membrane</keyword>
<dbReference type="Pfam" id="PF01381">
    <property type="entry name" value="HTH_3"/>
    <property type="match status" value="1"/>
</dbReference>
<feature type="transmembrane region" description="Helical" evidence="2">
    <location>
        <begin position="131"/>
        <end position="154"/>
    </location>
</feature>
<dbReference type="Gene3D" id="1.10.260.40">
    <property type="entry name" value="lambda repressor-like DNA-binding domains"/>
    <property type="match status" value="1"/>
</dbReference>
<feature type="compositionally biased region" description="Basic and acidic residues" evidence="1">
    <location>
        <begin position="82"/>
        <end position="98"/>
    </location>
</feature>
<accession>A0A7L7Z4J2</accession>
<reference evidence="4 5" key="1">
    <citation type="submission" date="2020-08" db="EMBL/GenBank/DDBJ databases">
        <title>Description of Clavibacter zhangzhiyonge sp. nov., a phytopathogenic actinobacterium isolated from barley seeds, causing leaf brown spot and decline.</title>
        <authorList>
            <person name="Tian Q."/>
            <person name="Chuan J."/>
            <person name="Zhao W."/>
            <person name="Li X."/>
        </authorList>
    </citation>
    <scope>NUCLEOTIDE SEQUENCE [LARGE SCALE GENOMIC DNA]</scope>
    <source>
        <strain evidence="4 5">DM1</strain>
    </source>
</reference>
<protein>
    <submittedName>
        <fullName evidence="4">Helix-turn-helix transcriptional regulator</fullName>
    </submittedName>
</protein>
<dbReference type="InterPro" id="IPR010982">
    <property type="entry name" value="Lambda_DNA-bd_dom_sf"/>
</dbReference>
<dbReference type="SUPFAM" id="SSF47413">
    <property type="entry name" value="lambda repressor-like DNA-binding domains"/>
    <property type="match status" value="1"/>
</dbReference>
<feature type="transmembrane region" description="Helical" evidence="2">
    <location>
        <begin position="106"/>
        <end position="125"/>
    </location>
</feature>
<name>A0A7L7Z4J2_9MICO</name>
<evidence type="ECO:0000313" key="5">
    <source>
        <dbReference type="Proteomes" id="UP000516660"/>
    </source>
</evidence>